<dbReference type="InterPro" id="IPR015421">
    <property type="entry name" value="PyrdxlP-dep_Trfase_major"/>
</dbReference>
<reference evidence="2" key="1">
    <citation type="submission" date="2020-02" db="EMBL/GenBank/DDBJ databases">
        <authorList>
            <person name="Meier V. D."/>
        </authorList>
    </citation>
    <scope>NUCLEOTIDE SEQUENCE</scope>
    <source>
        <strain evidence="2">AVDCRST_MAG93</strain>
    </source>
</reference>
<dbReference type="InterPro" id="IPR015424">
    <property type="entry name" value="PyrdxlP-dep_Trfase"/>
</dbReference>
<protein>
    <submittedName>
        <fullName evidence="2">Cysteine desulfurase</fullName>
        <ecNumber evidence="2">2.8.1.7</ecNumber>
    </submittedName>
</protein>
<dbReference type="PANTHER" id="PTHR43586">
    <property type="entry name" value="CYSTEINE DESULFURASE"/>
    <property type="match status" value="1"/>
</dbReference>
<dbReference type="Pfam" id="PF00266">
    <property type="entry name" value="Aminotran_5"/>
    <property type="match status" value="1"/>
</dbReference>
<evidence type="ECO:0000313" key="2">
    <source>
        <dbReference type="EMBL" id="CAA9264768.1"/>
    </source>
</evidence>
<dbReference type="InterPro" id="IPR000192">
    <property type="entry name" value="Aminotrans_V_dom"/>
</dbReference>
<evidence type="ECO:0000259" key="1">
    <source>
        <dbReference type="Pfam" id="PF00266"/>
    </source>
</evidence>
<dbReference type="EMBL" id="CADCTR010000800">
    <property type="protein sequence ID" value="CAA9264768.1"/>
    <property type="molecule type" value="Genomic_DNA"/>
</dbReference>
<dbReference type="PANTHER" id="PTHR43586:SF21">
    <property type="entry name" value="PYRIDOXAL PHOSPHATE (PLP)-DEPENDENT ASPARTATE AMINOTRANSFERASE SUPERFAMILY"/>
    <property type="match status" value="1"/>
</dbReference>
<organism evidence="2">
    <name type="scientific">uncultured Chloroflexia bacterium</name>
    <dbReference type="NCBI Taxonomy" id="1672391"/>
    <lineage>
        <taxon>Bacteria</taxon>
        <taxon>Bacillati</taxon>
        <taxon>Chloroflexota</taxon>
        <taxon>Chloroflexia</taxon>
        <taxon>environmental samples</taxon>
    </lineage>
</organism>
<proteinExistence type="predicted"/>
<name>A0A6J4IZ03_9CHLR</name>
<dbReference type="AlphaFoldDB" id="A0A6J4IZ03"/>
<gene>
    <name evidence="2" type="ORF">AVDCRST_MAG93-2353</name>
</gene>
<dbReference type="EC" id="2.8.1.7" evidence="2"/>
<sequence>MLDLTPFRDRFPALRMEIDGQQQVFFDNPGGTQVPQSVADAMSQYLLTANANTHGEFATSRRSDEIIVAAHTAMADLLNAAAPEEIVFGQNMTSLSFAISRALGCTLKAGDEIVCTVLDHDANIAPWLA</sequence>
<keyword evidence="2" id="KW-0808">Transferase</keyword>
<dbReference type="GO" id="GO:0031071">
    <property type="term" value="F:cysteine desulfurase activity"/>
    <property type="evidence" value="ECO:0007669"/>
    <property type="project" value="UniProtKB-EC"/>
</dbReference>
<dbReference type="SUPFAM" id="SSF53383">
    <property type="entry name" value="PLP-dependent transferases"/>
    <property type="match status" value="1"/>
</dbReference>
<feature type="domain" description="Aminotransferase class V" evidence="1">
    <location>
        <begin position="24"/>
        <end position="128"/>
    </location>
</feature>
<feature type="non-terminal residue" evidence="2">
    <location>
        <position position="129"/>
    </location>
</feature>
<dbReference type="Gene3D" id="3.40.640.10">
    <property type="entry name" value="Type I PLP-dependent aspartate aminotransferase-like (Major domain)"/>
    <property type="match status" value="1"/>
</dbReference>
<accession>A0A6J4IZ03</accession>